<evidence type="ECO:0000313" key="1">
    <source>
        <dbReference type="EMBL" id="KAF6037081.1"/>
    </source>
</evidence>
<dbReference type="InterPro" id="IPR053317">
    <property type="entry name" value="Tubulin_polyglutamylase"/>
</dbReference>
<dbReference type="Proteomes" id="UP000593567">
    <property type="component" value="Unassembled WGS sequence"/>
</dbReference>
<reference evidence="1" key="1">
    <citation type="submission" date="2020-06" db="EMBL/GenBank/DDBJ databases">
        <title>Draft genome of Bugula neritina, a colonial animal packing powerful symbionts and potential medicines.</title>
        <authorList>
            <person name="Rayko M."/>
        </authorList>
    </citation>
    <scope>NUCLEOTIDE SEQUENCE [LARGE SCALE GENOMIC DNA]</scope>
    <source>
        <strain evidence="1">Kwan_BN1</strain>
    </source>
</reference>
<proteinExistence type="predicted"/>
<gene>
    <name evidence="1" type="ORF">EB796_004607</name>
</gene>
<dbReference type="PANTHER" id="PTHR47113:SF1">
    <property type="entry name" value="LD09343P"/>
    <property type="match status" value="1"/>
</dbReference>
<accession>A0A7J7KGR8</accession>
<dbReference type="OrthoDB" id="202825at2759"/>
<keyword evidence="2" id="KW-1185">Reference proteome</keyword>
<name>A0A7J7KGR8_BUGNE</name>
<evidence type="ECO:0000313" key="2">
    <source>
        <dbReference type="Proteomes" id="UP000593567"/>
    </source>
</evidence>
<organism evidence="1 2">
    <name type="scientific">Bugula neritina</name>
    <name type="common">Brown bryozoan</name>
    <name type="synonym">Sertularia neritina</name>
    <dbReference type="NCBI Taxonomy" id="10212"/>
    <lineage>
        <taxon>Eukaryota</taxon>
        <taxon>Metazoa</taxon>
        <taxon>Spiralia</taxon>
        <taxon>Lophotrochozoa</taxon>
        <taxon>Bryozoa</taxon>
        <taxon>Gymnolaemata</taxon>
        <taxon>Cheilostomatida</taxon>
        <taxon>Flustrina</taxon>
        <taxon>Buguloidea</taxon>
        <taxon>Bugulidae</taxon>
        <taxon>Bugula</taxon>
    </lineage>
</organism>
<sequence length="105" mass="12012">MSPNLSSKHFSANRLLYEQVVFNTLHLIGLASTIDHHSKLDINSREMVSGPKDLSVQPAQCATQCSNRILRIQRHYQTTGNPLSQVDRDMHMWFAGKCEMDHSWC</sequence>
<dbReference type="AlphaFoldDB" id="A0A7J7KGR8"/>
<dbReference type="EMBL" id="VXIV02000629">
    <property type="protein sequence ID" value="KAF6037081.1"/>
    <property type="molecule type" value="Genomic_DNA"/>
</dbReference>
<protein>
    <submittedName>
        <fullName evidence="1">Uncharacterized protein</fullName>
    </submittedName>
</protein>
<comment type="caution">
    <text evidence="1">The sequence shown here is derived from an EMBL/GenBank/DDBJ whole genome shotgun (WGS) entry which is preliminary data.</text>
</comment>
<dbReference type="PANTHER" id="PTHR47113">
    <property type="entry name" value="LD09343P"/>
    <property type="match status" value="1"/>
</dbReference>